<dbReference type="GO" id="GO:0003735">
    <property type="term" value="F:structural constituent of ribosome"/>
    <property type="evidence" value="ECO:0007669"/>
    <property type="project" value="InterPro"/>
</dbReference>
<keyword evidence="2 4" id="KW-0689">Ribosomal protein</keyword>
<dbReference type="Gene3D" id="6.20.340.10">
    <property type="match status" value="1"/>
</dbReference>
<accession>A0A397WQ74</accession>
<protein>
    <recommendedName>
        <fullName evidence="4">Large ribosomal subunit protein eL34</fullName>
    </recommendedName>
</protein>
<name>A0A397WQ74_9ARCH</name>
<organism evidence="5 6">
    <name type="scientific">Candidatus Nanoclepta minutus</name>
    <dbReference type="NCBI Taxonomy" id="1940235"/>
    <lineage>
        <taxon>Archaea</taxon>
        <taxon>Nanobdellota</taxon>
        <taxon>Candidatus Nanoclepta</taxon>
    </lineage>
</organism>
<reference evidence="5 6" key="1">
    <citation type="journal article" date="2018" name="Syst. Appl. Microbiol.">
        <title>A new symbiotic nanoarchaeote (Candidatus Nanoclepta minutus) and its host (Zestosphaera tikiterensis gen. nov., sp. nov.) from a New Zealand hot spring.</title>
        <authorList>
            <person name="St John E."/>
            <person name="Liu Y."/>
            <person name="Podar M."/>
            <person name="Stott M.B."/>
            <person name="Meneghin J."/>
            <person name="Chen Z."/>
            <person name="Lagutin K."/>
            <person name="Mitchell K."/>
            <person name="Reysenbach A.L."/>
        </authorList>
    </citation>
    <scope>NUCLEOTIDE SEQUENCE [LARGE SCALE GENOMIC DNA]</scope>
    <source>
        <strain evidence="5">NZ3</strain>
    </source>
</reference>
<dbReference type="InterPro" id="IPR008195">
    <property type="entry name" value="Ribosomal_eL34"/>
</dbReference>
<dbReference type="HAMAP" id="MF_00349">
    <property type="entry name" value="Ribosomal_eL34"/>
    <property type="match status" value="1"/>
</dbReference>
<proteinExistence type="inferred from homology"/>
<dbReference type="Pfam" id="PF01199">
    <property type="entry name" value="Ribosomal_L34e"/>
    <property type="match status" value="1"/>
</dbReference>
<evidence type="ECO:0000313" key="6">
    <source>
        <dbReference type="Proteomes" id="UP000266622"/>
    </source>
</evidence>
<evidence type="ECO:0000256" key="3">
    <source>
        <dbReference type="ARBA" id="ARBA00023274"/>
    </source>
</evidence>
<evidence type="ECO:0000313" key="5">
    <source>
        <dbReference type="EMBL" id="RIB35243.1"/>
    </source>
</evidence>
<keyword evidence="3 4" id="KW-0687">Ribonucleoprotein</keyword>
<dbReference type="Proteomes" id="UP000266622">
    <property type="component" value="Unassembled WGS sequence"/>
</dbReference>
<dbReference type="InterPro" id="IPR047868">
    <property type="entry name" value="Ribosomal_L34e_arc-type"/>
</dbReference>
<gene>
    <name evidence="4" type="primary">rpl34e</name>
    <name evidence="5" type="ORF">BXU00_02865</name>
</gene>
<dbReference type="InterPro" id="IPR038562">
    <property type="entry name" value="Ribosomal_eL34_C_sf"/>
</dbReference>
<evidence type="ECO:0000256" key="4">
    <source>
        <dbReference type="HAMAP-Rule" id="MF_00349"/>
    </source>
</evidence>
<dbReference type="AlphaFoldDB" id="A0A397WQ74"/>
<dbReference type="EMBL" id="MWMI01000004">
    <property type="protein sequence ID" value="RIB35243.1"/>
    <property type="molecule type" value="Genomic_DNA"/>
</dbReference>
<evidence type="ECO:0000256" key="2">
    <source>
        <dbReference type="ARBA" id="ARBA00022980"/>
    </source>
</evidence>
<dbReference type="GO" id="GO:1990904">
    <property type="term" value="C:ribonucleoprotein complex"/>
    <property type="evidence" value="ECO:0007669"/>
    <property type="project" value="UniProtKB-KW"/>
</dbReference>
<dbReference type="GO" id="GO:0005840">
    <property type="term" value="C:ribosome"/>
    <property type="evidence" value="ECO:0007669"/>
    <property type="project" value="UniProtKB-KW"/>
</dbReference>
<dbReference type="GO" id="GO:0006412">
    <property type="term" value="P:translation"/>
    <property type="evidence" value="ECO:0007669"/>
    <property type="project" value="UniProtKB-UniRule"/>
</dbReference>
<evidence type="ECO:0000256" key="1">
    <source>
        <dbReference type="ARBA" id="ARBA00009875"/>
    </source>
</evidence>
<dbReference type="PRINTS" id="PR01250">
    <property type="entry name" value="RIBOSOMALL34"/>
</dbReference>
<comment type="caution">
    <text evidence="5">The sequence shown here is derived from an EMBL/GenBank/DDBJ whole genome shotgun (WGS) entry which is preliminary data.</text>
</comment>
<comment type="similarity">
    <text evidence="1 4">Belongs to the eukaryotic ribosomal protein eL34 family.</text>
</comment>
<sequence length="89" mass="10368">MGKRMIKRKTPSGKLTVIVKKKKGKPMKCAICKRTLNGIVRAHPRDLSRINKSQKRVSRIYGGYLCHRCLERLLKREARKSLMLKNISY</sequence>
<dbReference type="PANTHER" id="PTHR10759">
    <property type="entry name" value="60S RIBOSOMAL PROTEIN L34"/>
    <property type="match status" value="1"/>
</dbReference>